<organism evidence="1 2">
    <name type="scientific">Entomophthora muscae</name>
    <dbReference type="NCBI Taxonomy" id="34485"/>
    <lineage>
        <taxon>Eukaryota</taxon>
        <taxon>Fungi</taxon>
        <taxon>Fungi incertae sedis</taxon>
        <taxon>Zoopagomycota</taxon>
        <taxon>Entomophthoromycotina</taxon>
        <taxon>Entomophthoromycetes</taxon>
        <taxon>Entomophthorales</taxon>
        <taxon>Entomophthoraceae</taxon>
        <taxon>Entomophthora</taxon>
    </lineage>
</organism>
<protein>
    <submittedName>
        <fullName evidence="1">Uncharacterized protein</fullName>
    </submittedName>
</protein>
<keyword evidence="2" id="KW-1185">Reference proteome</keyword>
<reference evidence="1" key="1">
    <citation type="submission" date="2022-04" db="EMBL/GenBank/DDBJ databases">
        <title>Genome of the entomopathogenic fungus Entomophthora muscae.</title>
        <authorList>
            <person name="Elya C."/>
            <person name="Lovett B.R."/>
            <person name="Lee E."/>
            <person name="Macias A.M."/>
            <person name="Hajek A.E."/>
            <person name="De Bivort B.L."/>
            <person name="Kasson M.T."/>
            <person name="De Fine Licht H.H."/>
            <person name="Stajich J.E."/>
        </authorList>
    </citation>
    <scope>NUCLEOTIDE SEQUENCE</scope>
    <source>
        <strain evidence="1">Berkeley</strain>
    </source>
</reference>
<comment type="caution">
    <text evidence="1">The sequence shown here is derived from an EMBL/GenBank/DDBJ whole genome shotgun (WGS) entry which is preliminary data.</text>
</comment>
<sequence length="352" mass="40832">MCDITPTFRDYCRSKSSKHSPSSLQLRNRKAKINKTHTNKKEPSSSEINLVDQQQHAEFLDEAYRILSEIMDLKQRLEKVKPAYLNVSRTRPKFLKNSADAPVQLTDNERDEIDIQTKAGLNRCLQAIFRLESSEKNRIETLERKKPKSSFMKLFPALWTDTKETSLEWVSEMHTAITWSLNKRAMAVSDLQKELQHARLARELDRQETFAWKIPPMEQSAPSSRKSEVLPTVDVVEEAYDFSELEPMQIQALEKENKELLVQFESSLQQVMQAERSLLEISNMQTTLATHIELQAREAERLYLDAQDSNDYLGQGNQYLKSATSNAAQSRHFLFIFFMIASATLLFLDWYD</sequence>
<dbReference type="Proteomes" id="UP001165960">
    <property type="component" value="Unassembled WGS sequence"/>
</dbReference>
<proteinExistence type="predicted"/>
<dbReference type="EMBL" id="QTSX02002217">
    <property type="protein sequence ID" value="KAJ9077147.1"/>
    <property type="molecule type" value="Genomic_DNA"/>
</dbReference>
<gene>
    <name evidence="1" type="ORF">DSO57_1019459</name>
</gene>
<accession>A0ACC2TSG0</accession>
<evidence type="ECO:0000313" key="1">
    <source>
        <dbReference type="EMBL" id="KAJ9077147.1"/>
    </source>
</evidence>
<name>A0ACC2TSG0_9FUNG</name>
<evidence type="ECO:0000313" key="2">
    <source>
        <dbReference type="Proteomes" id="UP001165960"/>
    </source>
</evidence>